<dbReference type="GO" id="GO:0001889">
    <property type="term" value="P:liver development"/>
    <property type="evidence" value="ECO:0007669"/>
    <property type="project" value="InterPro"/>
</dbReference>
<dbReference type="GO" id="GO:0045893">
    <property type="term" value="P:positive regulation of DNA-templated transcription"/>
    <property type="evidence" value="ECO:0007669"/>
    <property type="project" value="InterPro"/>
</dbReference>
<feature type="region of interest" description="Disordered" evidence="1">
    <location>
        <begin position="1"/>
        <end position="21"/>
    </location>
</feature>
<evidence type="ECO:0000313" key="4">
    <source>
        <dbReference type="Proteomes" id="UP000694394"/>
    </source>
</evidence>
<reference evidence="3" key="1">
    <citation type="submission" date="2025-08" db="UniProtKB">
        <authorList>
            <consortium name="Ensembl"/>
        </authorList>
    </citation>
    <scope>IDENTIFICATION</scope>
</reference>
<dbReference type="GO" id="GO:0005634">
    <property type="term" value="C:nucleus"/>
    <property type="evidence" value="ECO:0007669"/>
    <property type="project" value="InterPro"/>
</dbReference>
<dbReference type="InterPro" id="IPR006897">
    <property type="entry name" value="HNF1b_C"/>
</dbReference>
<sequence length="132" mass="13993">MASLPGVMTIGPGEPASLGPTFTNTGASTLVIGLASTQAQSVPVINSMGSSLTTLQPVQFSQPLHPSYQQPLMPPVQSHVAQSPFMATMAQLQSPHGERPAPHAGKVLGLGCPWAHCEHMWFLCVCGFFFFF</sequence>
<feature type="domain" description="Hepatocyte nuclear factor 1 beta isoform C-terminal" evidence="2">
    <location>
        <begin position="1"/>
        <end position="96"/>
    </location>
</feature>
<name>A0A8C5VX17_MICMU</name>
<dbReference type="PANTHER" id="PTHR11568:SF4">
    <property type="entry name" value="HEPATOCYTE NUCLEAR FACTOR 1-ALPHA"/>
    <property type="match status" value="1"/>
</dbReference>
<dbReference type="AlphaFoldDB" id="A0A8C5VX17"/>
<protein>
    <recommendedName>
        <fullName evidence="2">Hepatocyte nuclear factor 1 beta isoform C-terminal domain-containing protein</fullName>
    </recommendedName>
</protein>
<dbReference type="InterPro" id="IPR039066">
    <property type="entry name" value="HNF-1"/>
</dbReference>
<dbReference type="GeneTree" id="ENSGT00940000153818"/>
<keyword evidence="4" id="KW-1185">Reference proteome</keyword>
<dbReference type="PANTHER" id="PTHR11568">
    <property type="entry name" value="HEPATOCYTE NUCLEAR FACTOR 1"/>
    <property type="match status" value="1"/>
</dbReference>
<dbReference type="GO" id="GO:0000978">
    <property type="term" value="F:RNA polymerase II cis-regulatory region sequence-specific DNA binding"/>
    <property type="evidence" value="ECO:0007669"/>
    <property type="project" value="TreeGrafter"/>
</dbReference>
<dbReference type="Proteomes" id="UP000694394">
    <property type="component" value="Unassembled WGS sequence"/>
</dbReference>
<dbReference type="Pfam" id="PF04812">
    <property type="entry name" value="HNF-1B_C"/>
    <property type="match status" value="1"/>
</dbReference>
<organism evidence="3 4">
    <name type="scientific">Microcebus murinus</name>
    <name type="common">Gray mouse lemur</name>
    <name type="synonym">Lemur murinus</name>
    <dbReference type="NCBI Taxonomy" id="30608"/>
    <lineage>
        <taxon>Eukaryota</taxon>
        <taxon>Metazoa</taxon>
        <taxon>Chordata</taxon>
        <taxon>Craniata</taxon>
        <taxon>Vertebrata</taxon>
        <taxon>Euteleostomi</taxon>
        <taxon>Mammalia</taxon>
        <taxon>Eutheria</taxon>
        <taxon>Euarchontoglires</taxon>
        <taxon>Primates</taxon>
        <taxon>Strepsirrhini</taxon>
        <taxon>Lemuriformes</taxon>
        <taxon>Cheirogaleidae</taxon>
        <taxon>Microcebus</taxon>
    </lineage>
</organism>
<evidence type="ECO:0000256" key="1">
    <source>
        <dbReference type="SAM" id="MobiDB-lite"/>
    </source>
</evidence>
<dbReference type="GO" id="GO:0030073">
    <property type="term" value="P:insulin secretion"/>
    <property type="evidence" value="ECO:0007669"/>
    <property type="project" value="InterPro"/>
</dbReference>
<reference evidence="3" key="2">
    <citation type="submission" date="2025-09" db="UniProtKB">
        <authorList>
            <consortium name="Ensembl"/>
        </authorList>
    </citation>
    <scope>IDENTIFICATION</scope>
</reference>
<dbReference type="GO" id="GO:0000981">
    <property type="term" value="F:DNA-binding transcription factor activity, RNA polymerase II-specific"/>
    <property type="evidence" value="ECO:0007669"/>
    <property type="project" value="TreeGrafter"/>
</dbReference>
<dbReference type="GO" id="GO:0031016">
    <property type="term" value="P:pancreas development"/>
    <property type="evidence" value="ECO:0007669"/>
    <property type="project" value="InterPro"/>
</dbReference>
<dbReference type="Ensembl" id="ENSMICT00000054570.2">
    <property type="protein sequence ID" value="ENSMICP00000029004.1"/>
    <property type="gene ID" value="ENSMICG00000028207.2"/>
</dbReference>
<evidence type="ECO:0000313" key="3">
    <source>
        <dbReference type="Ensembl" id="ENSMICP00000029004.1"/>
    </source>
</evidence>
<proteinExistence type="predicted"/>
<evidence type="ECO:0000259" key="2">
    <source>
        <dbReference type="Pfam" id="PF04812"/>
    </source>
</evidence>
<accession>A0A8C5VX17</accession>